<feature type="region of interest" description="Disordered" evidence="1">
    <location>
        <begin position="19"/>
        <end position="54"/>
    </location>
</feature>
<feature type="chain" id="PRO_5046811267" evidence="2">
    <location>
        <begin position="17"/>
        <end position="260"/>
    </location>
</feature>
<proteinExistence type="predicted"/>
<dbReference type="EMBL" id="OU015568">
    <property type="protein sequence ID" value="CAG5083154.1"/>
    <property type="molecule type" value="Genomic_DNA"/>
</dbReference>
<keyword evidence="2" id="KW-0732">Signal</keyword>
<evidence type="ECO:0000313" key="3">
    <source>
        <dbReference type="EMBL" id="CAG5083154.1"/>
    </source>
</evidence>
<feature type="signal peptide" evidence="2">
    <location>
        <begin position="1"/>
        <end position="16"/>
    </location>
</feature>
<keyword evidence="4" id="KW-1185">Reference proteome</keyword>
<protein>
    <submittedName>
        <fullName evidence="3">Oidioi.mRNA.OKI2018_I69.PAR.g10295.t1.cds</fullName>
    </submittedName>
</protein>
<feature type="compositionally biased region" description="Basic and acidic residues" evidence="1">
    <location>
        <begin position="22"/>
        <end position="35"/>
    </location>
</feature>
<feature type="region of interest" description="Disordered" evidence="1">
    <location>
        <begin position="200"/>
        <end position="260"/>
    </location>
</feature>
<reference evidence="3 4" key="1">
    <citation type="submission" date="2021-04" db="EMBL/GenBank/DDBJ databases">
        <authorList>
            <person name="Bliznina A."/>
        </authorList>
    </citation>
    <scope>NUCLEOTIDE SEQUENCE [LARGE SCALE GENOMIC DNA]</scope>
</reference>
<evidence type="ECO:0000256" key="1">
    <source>
        <dbReference type="SAM" id="MobiDB-lite"/>
    </source>
</evidence>
<organism evidence="3 4">
    <name type="scientific">Oikopleura dioica</name>
    <name type="common">Tunicate</name>
    <dbReference type="NCBI Taxonomy" id="34765"/>
    <lineage>
        <taxon>Eukaryota</taxon>
        <taxon>Metazoa</taxon>
        <taxon>Chordata</taxon>
        <taxon>Tunicata</taxon>
        <taxon>Appendicularia</taxon>
        <taxon>Copelata</taxon>
        <taxon>Oikopleuridae</taxon>
        <taxon>Oikopleura</taxon>
    </lineage>
</organism>
<dbReference type="Proteomes" id="UP001158576">
    <property type="component" value="Chromosome PAR"/>
</dbReference>
<name>A0ABN7RU26_OIKDI</name>
<evidence type="ECO:0000313" key="4">
    <source>
        <dbReference type="Proteomes" id="UP001158576"/>
    </source>
</evidence>
<gene>
    <name evidence="3" type="ORF">OKIOD_LOCUS1853</name>
</gene>
<sequence length="260" mass="30060">MRLFFVIFCAAALVEAGKNKKNKEVETQETKEKTKREKRREKKANKPKEEPEIDPDDPLIVKLFDVEARVTAWNDQFGADALRKERITRKISNTMRDLIAKTRSAARNSNCRESMTSIGFRSGNKKEVKAEAQVLRKIDDITNTYQAIADEYIAGCPEYNKIINLSTVLQKRMKKSYDRAVRKEALKILAENKASEMLEKEQAKALKAQRAENKKEAQSLRESKKANKEEAQAERERKAENKQKRKDLKAEKEIKKEQRG</sequence>
<accession>A0ABN7RU26</accession>
<evidence type="ECO:0000256" key="2">
    <source>
        <dbReference type="SAM" id="SignalP"/>
    </source>
</evidence>